<organism evidence="1 2">
    <name type="scientific">Trichuris suis</name>
    <name type="common">pig whipworm</name>
    <dbReference type="NCBI Taxonomy" id="68888"/>
    <lineage>
        <taxon>Eukaryota</taxon>
        <taxon>Metazoa</taxon>
        <taxon>Ecdysozoa</taxon>
        <taxon>Nematoda</taxon>
        <taxon>Enoplea</taxon>
        <taxon>Dorylaimia</taxon>
        <taxon>Trichinellida</taxon>
        <taxon>Trichuridae</taxon>
        <taxon>Trichuris</taxon>
    </lineage>
</organism>
<sequence length="101" mass="11518">MIKLRTSSDDVARISAEHWLNRKRFSKLAARRGVATANLRALHKAKEETARRHQERFQRSYQGSGYAELRDKCGIAWMGGEQMTGRGYINAIKVRTSLVPT</sequence>
<name>A0A085MMX0_9BILA</name>
<evidence type="ECO:0000313" key="1">
    <source>
        <dbReference type="EMBL" id="KFD58566.1"/>
    </source>
</evidence>
<dbReference type="AlphaFoldDB" id="A0A085MMX0"/>
<dbReference type="EMBL" id="KL363184">
    <property type="protein sequence ID" value="KFD58566.1"/>
    <property type="molecule type" value="Genomic_DNA"/>
</dbReference>
<reference evidence="1 2" key="1">
    <citation type="journal article" date="2014" name="Nat. Genet.">
        <title>Genome and transcriptome of the porcine whipworm Trichuris suis.</title>
        <authorList>
            <person name="Jex A.R."/>
            <person name="Nejsum P."/>
            <person name="Schwarz E.M."/>
            <person name="Hu L."/>
            <person name="Young N.D."/>
            <person name="Hall R.S."/>
            <person name="Korhonen P.K."/>
            <person name="Liao S."/>
            <person name="Thamsborg S."/>
            <person name="Xia J."/>
            <person name="Xu P."/>
            <person name="Wang S."/>
            <person name="Scheerlinck J.P."/>
            <person name="Hofmann A."/>
            <person name="Sternberg P.W."/>
            <person name="Wang J."/>
            <person name="Gasser R.B."/>
        </authorList>
    </citation>
    <scope>NUCLEOTIDE SEQUENCE [LARGE SCALE GENOMIC DNA]</scope>
    <source>
        <strain evidence="1">DCEP-RM93M</strain>
    </source>
</reference>
<evidence type="ECO:0000313" key="2">
    <source>
        <dbReference type="Proteomes" id="UP000030764"/>
    </source>
</evidence>
<proteinExistence type="predicted"/>
<accession>A0A085MMX0</accession>
<gene>
    <name evidence="1" type="ORF">M513_00792</name>
</gene>
<dbReference type="Proteomes" id="UP000030764">
    <property type="component" value="Unassembled WGS sequence"/>
</dbReference>
<keyword evidence="2" id="KW-1185">Reference proteome</keyword>
<protein>
    <submittedName>
        <fullName evidence="1">Uncharacterized protein</fullName>
    </submittedName>
</protein>